<dbReference type="EMBL" id="JACHMB010000001">
    <property type="protein sequence ID" value="MBB5783457.1"/>
    <property type="molecule type" value="Genomic_DNA"/>
</dbReference>
<name>A0A7W9GGP9_9ACTN</name>
<evidence type="ECO:0000256" key="1">
    <source>
        <dbReference type="SAM" id="MobiDB-lite"/>
    </source>
</evidence>
<keyword evidence="3" id="KW-1185">Reference proteome</keyword>
<dbReference type="Proteomes" id="UP000579153">
    <property type="component" value="Unassembled WGS sequence"/>
</dbReference>
<sequence length="121" mass="12822">MAVQASCSRDLSAAARLTGPVIDQVDEVVTPFDQAVSARPSRAKIKAAEALLERAKAGEARSILIVCVVTVRVTHLITSYTGLGVGPGRPGRGRIETPAHRRFGGSSRSSERIMAGVDRVR</sequence>
<gene>
    <name evidence="2" type="ORF">HD596_010213</name>
</gene>
<protein>
    <submittedName>
        <fullName evidence="2">Uncharacterized protein</fullName>
    </submittedName>
</protein>
<organism evidence="2 3">
    <name type="scientific">Nonomuraea jabiensis</name>
    <dbReference type="NCBI Taxonomy" id="882448"/>
    <lineage>
        <taxon>Bacteria</taxon>
        <taxon>Bacillati</taxon>
        <taxon>Actinomycetota</taxon>
        <taxon>Actinomycetes</taxon>
        <taxon>Streptosporangiales</taxon>
        <taxon>Streptosporangiaceae</taxon>
        <taxon>Nonomuraea</taxon>
    </lineage>
</organism>
<feature type="region of interest" description="Disordered" evidence="1">
    <location>
        <begin position="87"/>
        <end position="110"/>
    </location>
</feature>
<reference evidence="2 3" key="1">
    <citation type="submission" date="2020-08" db="EMBL/GenBank/DDBJ databases">
        <title>Sequencing the genomes of 1000 actinobacteria strains.</title>
        <authorList>
            <person name="Klenk H.-P."/>
        </authorList>
    </citation>
    <scope>NUCLEOTIDE SEQUENCE [LARGE SCALE GENOMIC DNA]</scope>
    <source>
        <strain evidence="2 3">DSM 45507</strain>
    </source>
</reference>
<evidence type="ECO:0000313" key="3">
    <source>
        <dbReference type="Proteomes" id="UP000579153"/>
    </source>
</evidence>
<evidence type="ECO:0000313" key="2">
    <source>
        <dbReference type="EMBL" id="MBB5783457.1"/>
    </source>
</evidence>
<proteinExistence type="predicted"/>
<dbReference type="RefSeq" id="WP_185076376.1">
    <property type="nucleotide sequence ID" value="NZ_JACHMB010000001.1"/>
</dbReference>
<dbReference type="AlphaFoldDB" id="A0A7W9GGP9"/>
<accession>A0A7W9GGP9</accession>
<comment type="caution">
    <text evidence="2">The sequence shown here is derived from an EMBL/GenBank/DDBJ whole genome shotgun (WGS) entry which is preliminary data.</text>
</comment>